<keyword evidence="1" id="KW-0812">Transmembrane</keyword>
<evidence type="ECO:0000313" key="2">
    <source>
        <dbReference type="EMBL" id="MBC8757480.1"/>
    </source>
</evidence>
<dbReference type="RefSeq" id="WP_187564523.1">
    <property type="nucleotide sequence ID" value="NZ_JACGWS010000021.1"/>
</dbReference>
<keyword evidence="1" id="KW-1133">Transmembrane helix</keyword>
<reference evidence="2 3" key="1">
    <citation type="submission" date="2020-07" db="EMBL/GenBank/DDBJ databases">
        <title>Description of Kordia aestuariivivens sp. nov., isolated from a tidal flat.</title>
        <authorList>
            <person name="Park S."/>
            <person name="Yoon J.-H."/>
        </authorList>
    </citation>
    <scope>NUCLEOTIDE SEQUENCE [LARGE SCALE GENOMIC DNA]</scope>
    <source>
        <strain evidence="2 3">YSTF-M3</strain>
    </source>
</reference>
<dbReference type="EMBL" id="JACGWS010000021">
    <property type="protein sequence ID" value="MBC8757480.1"/>
    <property type="molecule type" value="Genomic_DNA"/>
</dbReference>
<protein>
    <submittedName>
        <fullName evidence="2">Uncharacterized protein</fullName>
    </submittedName>
</protein>
<gene>
    <name evidence="2" type="ORF">H2O64_22610</name>
</gene>
<name>A0ABR7QFZ0_9FLAO</name>
<proteinExistence type="predicted"/>
<comment type="caution">
    <text evidence="2">The sequence shown here is derived from an EMBL/GenBank/DDBJ whole genome shotgun (WGS) entry which is preliminary data.</text>
</comment>
<keyword evidence="3" id="KW-1185">Reference proteome</keyword>
<organism evidence="2 3">
    <name type="scientific">Kordia aestuariivivens</name>
    <dbReference type="NCBI Taxonomy" id="2759037"/>
    <lineage>
        <taxon>Bacteria</taxon>
        <taxon>Pseudomonadati</taxon>
        <taxon>Bacteroidota</taxon>
        <taxon>Flavobacteriia</taxon>
        <taxon>Flavobacteriales</taxon>
        <taxon>Flavobacteriaceae</taxon>
        <taxon>Kordia</taxon>
    </lineage>
</organism>
<evidence type="ECO:0000313" key="3">
    <source>
        <dbReference type="Proteomes" id="UP000619238"/>
    </source>
</evidence>
<sequence length="130" mass="15163">MMKKEISINSIEQLHELKFIVKRFKNIELKLPYLNDAQNETWEELVKKEYFSCGCTTGSYFVGIGILCTLVYIVYTLLFELPISIKIILITIVGMAILGKLAGLLFAHFRLLRVIQSLYYLRFNKNYKNT</sequence>
<feature type="transmembrane region" description="Helical" evidence="1">
    <location>
        <begin position="57"/>
        <end position="75"/>
    </location>
</feature>
<dbReference type="Proteomes" id="UP000619238">
    <property type="component" value="Unassembled WGS sequence"/>
</dbReference>
<accession>A0ABR7QFZ0</accession>
<feature type="transmembrane region" description="Helical" evidence="1">
    <location>
        <begin position="87"/>
        <end position="112"/>
    </location>
</feature>
<keyword evidence="1" id="KW-0472">Membrane</keyword>
<evidence type="ECO:0000256" key="1">
    <source>
        <dbReference type="SAM" id="Phobius"/>
    </source>
</evidence>